<feature type="transmembrane region" description="Helical" evidence="2">
    <location>
        <begin position="56"/>
        <end position="82"/>
    </location>
</feature>
<proteinExistence type="predicted"/>
<dbReference type="PATRIC" id="fig|1469144.10.peg.3463"/>
<keyword evidence="2" id="KW-1133">Transmembrane helix</keyword>
<name>A0A132MWH8_9ACTN</name>
<evidence type="ECO:0008006" key="5">
    <source>
        <dbReference type="Google" id="ProtNLM"/>
    </source>
</evidence>
<dbReference type="EMBL" id="LAXD01000001">
    <property type="protein sequence ID" value="KWX02174.1"/>
    <property type="molecule type" value="Genomic_DNA"/>
</dbReference>
<keyword evidence="2" id="KW-0812">Transmembrane</keyword>
<gene>
    <name evidence="3" type="ORF">LI90_3216</name>
</gene>
<dbReference type="RefSeq" id="WP_066889042.1">
    <property type="nucleotide sequence ID" value="NZ_LAXD01000001.1"/>
</dbReference>
<sequence>MIPAPRRPREVPEADPSAPPGPDRMPPPGVSAPRAPVTAPGHPSSRYRGGWSRPPVAWLLAAVLALVSLPVAAGATAITAYATRPEQDRYGGDIPVVRDASAPVVLAEDEIRALLRKHSRALRERDEKAFLDLYDPKNTKLVDDQRRLYRNLLKVPFREARYEIIRRLGRSVDTFGRGVRVTVDVAFVHQIEGVDIRPVTEWYRWTVVKAAPNAKPVVTAVDGSPKGFGGSKYVYYPAPWDVYPRMHVVRTGHALLLASDRTLAKTERLAPVAERAALDNLAAWRRHGPKGEVLPGFLVVLENDRELFFRLFRSAQDTDSDEAGVSIPMATFGHEDRVRFGGSRIVVDLASGFFQAPRGALEIFRHEMAHSLIQPLDAADSPARPRFWVVEGFAEYLALRGTDPARGTHSAALREYLRRGRFTGRLPTDRDMYHEDLLIAAASYQLGYWAIRFIAEEHGEDKAFAFVARHYQDPAALDAAIRETTGLSRAQFEARWARYVRAQVG</sequence>
<evidence type="ECO:0000256" key="2">
    <source>
        <dbReference type="SAM" id="Phobius"/>
    </source>
</evidence>
<keyword evidence="4" id="KW-1185">Reference proteome</keyword>
<dbReference type="STRING" id="1469144.LI90_3216"/>
<evidence type="ECO:0000313" key="4">
    <source>
        <dbReference type="Proteomes" id="UP000070188"/>
    </source>
</evidence>
<feature type="compositionally biased region" description="Pro residues" evidence="1">
    <location>
        <begin position="17"/>
        <end position="30"/>
    </location>
</feature>
<accession>A0A132MWH8</accession>
<protein>
    <recommendedName>
        <fullName evidence="5">DUF1570 domain-containing protein</fullName>
    </recommendedName>
</protein>
<organism evidence="3 4">
    <name type="scientific">Carbonactinospora thermoautotrophica</name>
    <dbReference type="NCBI Taxonomy" id="1469144"/>
    <lineage>
        <taxon>Bacteria</taxon>
        <taxon>Bacillati</taxon>
        <taxon>Actinomycetota</taxon>
        <taxon>Actinomycetes</taxon>
        <taxon>Kitasatosporales</taxon>
        <taxon>Carbonactinosporaceae</taxon>
        <taxon>Carbonactinospora</taxon>
    </lineage>
</organism>
<dbReference type="AlphaFoldDB" id="A0A132MWH8"/>
<dbReference type="Proteomes" id="UP000070188">
    <property type="component" value="Unassembled WGS sequence"/>
</dbReference>
<evidence type="ECO:0000313" key="3">
    <source>
        <dbReference type="EMBL" id="KWX02174.1"/>
    </source>
</evidence>
<comment type="caution">
    <text evidence="3">The sequence shown here is derived from an EMBL/GenBank/DDBJ whole genome shotgun (WGS) entry which is preliminary data.</text>
</comment>
<reference evidence="4" key="1">
    <citation type="submission" date="2015-04" db="EMBL/GenBank/DDBJ databases">
        <title>Physiological reanalysis, assessment of diazotrophy, and genome sequences of multiple isolates of Streptomyces thermoautotrophicus.</title>
        <authorList>
            <person name="MacKellar D.C."/>
            <person name="Lieber L."/>
            <person name="Norman J."/>
            <person name="Bolger A."/>
            <person name="Tobin C."/>
            <person name="Murray J.W."/>
            <person name="Chang R."/>
            <person name="Ford T."/>
            <person name="Nguyen P.Q."/>
            <person name="Woodward J."/>
            <person name="Permingeat H."/>
            <person name="Joshi N.S."/>
            <person name="Silver P.A."/>
            <person name="Usadel B."/>
            <person name="Rutherford A.W."/>
            <person name="Friesen M."/>
            <person name="Prell J."/>
        </authorList>
    </citation>
    <scope>NUCLEOTIDE SEQUENCE [LARGE SCALE GENOMIC DNA]</scope>
    <source>
        <strain evidence="4">H1</strain>
    </source>
</reference>
<evidence type="ECO:0000256" key="1">
    <source>
        <dbReference type="SAM" id="MobiDB-lite"/>
    </source>
</evidence>
<feature type="region of interest" description="Disordered" evidence="1">
    <location>
        <begin position="1"/>
        <end position="48"/>
    </location>
</feature>
<dbReference type="OrthoDB" id="4859011at2"/>
<keyword evidence="2" id="KW-0472">Membrane</keyword>